<organism evidence="3 4">
    <name type="scientific">Thalassoglobus polymorphus</name>
    <dbReference type="NCBI Taxonomy" id="2527994"/>
    <lineage>
        <taxon>Bacteria</taxon>
        <taxon>Pseudomonadati</taxon>
        <taxon>Planctomycetota</taxon>
        <taxon>Planctomycetia</taxon>
        <taxon>Planctomycetales</taxon>
        <taxon>Planctomycetaceae</taxon>
        <taxon>Thalassoglobus</taxon>
    </lineage>
</organism>
<dbReference type="PRINTS" id="PR00368">
    <property type="entry name" value="FADPNR"/>
</dbReference>
<dbReference type="EMBL" id="CP036267">
    <property type="protein sequence ID" value="QDT31471.1"/>
    <property type="molecule type" value="Genomic_DNA"/>
</dbReference>
<dbReference type="Gene3D" id="3.50.50.60">
    <property type="entry name" value="FAD/NAD(P)-binding domain"/>
    <property type="match status" value="1"/>
</dbReference>
<dbReference type="RefSeq" id="WP_145196057.1">
    <property type="nucleotide sequence ID" value="NZ_CP036267.1"/>
</dbReference>
<evidence type="ECO:0000313" key="3">
    <source>
        <dbReference type="EMBL" id="QDT31471.1"/>
    </source>
</evidence>
<evidence type="ECO:0000259" key="2">
    <source>
        <dbReference type="Pfam" id="PF13454"/>
    </source>
</evidence>
<dbReference type="KEGG" id="tpol:Mal48_07050"/>
<name>A0A517QIL3_9PLAN</name>
<dbReference type="AlphaFoldDB" id="A0A517QIL3"/>
<dbReference type="PANTHER" id="PTHR40254:SF1">
    <property type="entry name" value="BLR0577 PROTEIN"/>
    <property type="match status" value="1"/>
</dbReference>
<evidence type="ECO:0000256" key="1">
    <source>
        <dbReference type="SAM" id="MobiDB-lite"/>
    </source>
</evidence>
<dbReference type="Pfam" id="PF13454">
    <property type="entry name" value="NAD_binding_9"/>
    <property type="match status" value="1"/>
</dbReference>
<sequence>MKTVTIIGGGFSGTMAAVNLARLSDEALKIVLVNDRHPLGRGIAYSTTRSEHLLNVAARNMSAVPDHPGHFLEWLHSRSDFSDLPEPQLREMYVPRRVYGDYLRSLLQNYLAPIDSHHPAEIEIIEAEAVDIVPSSQDDSADVVLDNGDKIASDRILLATGNQPPAGPGREETEEFRHPQYCPDPWGNWRKRIPDSSENIVIAGTGLSMVDSFLTLEELGWRGQIIAISRNGMIPQSHFRGIDYPDFLPENPESVGLAGMYSLLKTHCEQLTRLGENPGLVVDRLRPFTQRIWQKFSIEEKQHFLKHYAARWNVIRHRIAQPIHQRLTEAITEGRVKVQRGSLKDVRGHGESLEVVVKTPDGDQQIIPGGLVINCTGPNAGFSHTKVKLFQNLLQRGLIIPDELDMGIQVGPDFTVIDANGVSSSKLYAMGALMKGTLWETIAVPELRGQAMRVAEMMIATSTDQDRDYRLSVEEEHVIEYYI</sequence>
<gene>
    <name evidence="3" type="ORF">Mal48_07050</name>
</gene>
<protein>
    <submittedName>
        <fullName evidence="3">Pyridine nucleotide-disulfide oxidoreductase</fullName>
    </submittedName>
</protein>
<dbReference type="PANTHER" id="PTHR40254">
    <property type="entry name" value="BLR0577 PROTEIN"/>
    <property type="match status" value="1"/>
</dbReference>
<dbReference type="InterPro" id="IPR036188">
    <property type="entry name" value="FAD/NAD-bd_sf"/>
</dbReference>
<feature type="compositionally biased region" description="Basic and acidic residues" evidence="1">
    <location>
        <begin position="169"/>
        <end position="178"/>
    </location>
</feature>
<keyword evidence="4" id="KW-1185">Reference proteome</keyword>
<accession>A0A517QIL3</accession>
<dbReference type="InterPro" id="IPR038732">
    <property type="entry name" value="HpyO/CreE_NAD-binding"/>
</dbReference>
<feature type="domain" description="FAD-dependent urate hydroxylase HpyO/Asp monooxygenase CreE-like FAD/NAD(P)-binding" evidence="2">
    <location>
        <begin position="6"/>
        <end position="163"/>
    </location>
</feature>
<dbReference type="Proteomes" id="UP000315724">
    <property type="component" value="Chromosome"/>
</dbReference>
<dbReference type="OrthoDB" id="101972at2"/>
<dbReference type="SUPFAM" id="SSF51905">
    <property type="entry name" value="FAD/NAD(P)-binding domain"/>
    <property type="match status" value="1"/>
</dbReference>
<proteinExistence type="predicted"/>
<reference evidence="3 4" key="1">
    <citation type="submission" date="2019-02" db="EMBL/GenBank/DDBJ databases">
        <title>Deep-cultivation of Planctomycetes and their phenomic and genomic characterization uncovers novel biology.</title>
        <authorList>
            <person name="Wiegand S."/>
            <person name="Jogler M."/>
            <person name="Boedeker C."/>
            <person name="Pinto D."/>
            <person name="Vollmers J."/>
            <person name="Rivas-Marin E."/>
            <person name="Kohn T."/>
            <person name="Peeters S.H."/>
            <person name="Heuer A."/>
            <person name="Rast P."/>
            <person name="Oberbeckmann S."/>
            <person name="Bunk B."/>
            <person name="Jeske O."/>
            <person name="Meyerdierks A."/>
            <person name="Storesund J.E."/>
            <person name="Kallscheuer N."/>
            <person name="Luecker S."/>
            <person name="Lage O.M."/>
            <person name="Pohl T."/>
            <person name="Merkel B.J."/>
            <person name="Hornburger P."/>
            <person name="Mueller R.-W."/>
            <person name="Bruemmer F."/>
            <person name="Labrenz M."/>
            <person name="Spormann A.M."/>
            <person name="Op den Camp H."/>
            <person name="Overmann J."/>
            <person name="Amann R."/>
            <person name="Jetten M.S.M."/>
            <person name="Mascher T."/>
            <person name="Medema M.H."/>
            <person name="Devos D.P."/>
            <person name="Kaster A.-K."/>
            <person name="Ovreas L."/>
            <person name="Rohde M."/>
            <person name="Galperin M.Y."/>
            <person name="Jogler C."/>
        </authorList>
    </citation>
    <scope>NUCLEOTIDE SEQUENCE [LARGE SCALE GENOMIC DNA]</scope>
    <source>
        <strain evidence="3 4">Mal48</strain>
    </source>
</reference>
<dbReference type="InterPro" id="IPR052189">
    <property type="entry name" value="L-asp_N-monooxygenase_NS-form"/>
</dbReference>
<evidence type="ECO:0000313" key="4">
    <source>
        <dbReference type="Proteomes" id="UP000315724"/>
    </source>
</evidence>
<feature type="region of interest" description="Disordered" evidence="1">
    <location>
        <begin position="159"/>
        <end position="178"/>
    </location>
</feature>